<dbReference type="SMART" id="SM00530">
    <property type="entry name" value="HTH_XRE"/>
    <property type="match status" value="1"/>
</dbReference>
<protein>
    <recommendedName>
        <fullName evidence="1">HTH cro/C1-type domain-containing protein</fullName>
    </recommendedName>
</protein>
<organism evidence="2 3">
    <name type="scientific">Actinoplanes palleronii</name>
    <dbReference type="NCBI Taxonomy" id="113570"/>
    <lineage>
        <taxon>Bacteria</taxon>
        <taxon>Bacillati</taxon>
        <taxon>Actinomycetota</taxon>
        <taxon>Actinomycetes</taxon>
        <taxon>Micromonosporales</taxon>
        <taxon>Micromonosporaceae</taxon>
        <taxon>Actinoplanes</taxon>
    </lineage>
</organism>
<proteinExistence type="predicted"/>
<evidence type="ECO:0000313" key="2">
    <source>
        <dbReference type="EMBL" id="GIE72060.1"/>
    </source>
</evidence>
<dbReference type="Pfam" id="PF19054">
    <property type="entry name" value="DUF5753"/>
    <property type="match status" value="1"/>
</dbReference>
<dbReference type="Proteomes" id="UP000624709">
    <property type="component" value="Unassembled WGS sequence"/>
</dbReference>
<sequence length="273" mass="30337">MGRWRRIRRMSGAKLAAATNLSQPKISRIERGVGPLSPENIEAIARALGASDAETQALLERSTRLHDRMADWRPAQTGLAVQQRTLADWEAGAERIRVFEPSLVPGPLQTSGYAKLVLRAFRQLLVLPADDRTESALLSAVSARIKRQVSLADPDISFEFVMGEAALKRRIYPPVELLAQISHLREIAAHHPNVSIKVITDDAPADIPLLHGFTLIDDNLVVVDLYNTGLTSRGQKDVDSYRQVFKLLDEHATDIGPLLDHYQAIYIDMLRGQ</sequence>
<dbReference type="SUPFAM" id="SSF47413">
    <property type="entry name" value="lambda repressor-like DNA-binding domains"/>
    <property type="match status" value="1"/>
</dbReference>
<dbReference type="Gene3D" id="1.10.260.40">
    <property type="entry name" value="lambda repressor-like DNA-binding domains"/>
    <property type="match status" value="1"/>
</dbReference>
<dbReference type="RefSeq" id="WP_275412881.1">
    <property type="nucleotide sequence ID" value="NZ_BAAATY010000047.1"/>
</dbReference>
<feature type="domain" description="HTH cro/C1-type" evidence="1">
    <location>
        <begin position="3"/>
        <end position="56"/>
    </location>
</feature>
<comment type="caution">
    <text evidence="2">The sequence shown here is derived from an EMBL/GenBank/DDBJ whole genome shotgun (WGS) entry which is preliminary data.</text>
</comment>
<keyword evidence="3" id="KW-1185">Reference proteome</keyword>
<accession>A0ABQ4BN41</accession>
<name>A0ABQ4BN41_9ACTN</name>
<dbReference type="CDD" id="cd00093">
    <property type="entry name" value="HTH_XRE"/>
    <property type="match status" value="1"/>
</dbReference>
<dbReference type="PROSITE" id="PS50943">
    <property type="entry name" value="HTH_CROC1"/>
    <property type="match status" value="1"/>
</dbReference>
<dbReference type="InterPro" id="IPR001387">
    <property type="entry name" value="Cro/C1-type_HTH"/>
</dbReference>
<dbReference type="Pfam" id="PF13560">
    <property type="entry name" value="HTH_31"/>
    <property type="match status" value="1"/>
</dbReference>
<evidence type="ECO:0000313" key="3">
    <source>
        <dbReference type="Proteomes" id="UP000624709"/>
    </source>
</evidence>
<dbReference type="EMBL" id="BOMS01000137">
    <property type="protein sequence ID" value="GIE72060.1"/>
    <property type="molecule type" value="Genomic_DNA"/>
</dbReference>
<dbReference type="InterPro" id="IPR043917">
    <property type="entry name" value="DUF5753"/>
</dbReference>
<dbReference type="InterPro" id="IPR010982">
    <property type="entry name" value="Lambda_DNA-bd_dom_sf"/>
</dbReference>
<gene>
    <name evidence="2" type="ORF">Apa02nite_081680</name>
</gene>
<reference evidence="2 3" key="1">
    <citation type="submission" date="2021-01" db="EMBL/GenBank/DDBJ databases">
        <title>Whole genome shotgun sequence of Actinoplanes palleronii NBRC 14916.</title>
        <authorList>
            <person name="Komaki H."/>
            <person name="Tamura T."/>
        </authorList>
    </citation>
    <scope>NUCLEOTIDE SEQUENCE [LARGE SCALE GENOMIC DNA]</scope>
    <source>
        <strain evidence="2 3">NBRC 14916</strain>
    </source>
</reference>
<evidence type="ECO:0000259" key="1">
    <source>
        <dbReference type="PROSITE" id="PS50943"/>
    </source>
</evidence>